<keyword evidence="2" id="KW-1185">Reference proteome</keyword>
<evidence type="ECO:0008006" key="3">
    <source>
        <dbReference type="Google" id="ProtNLM"/>
    </source>
</evidence>
<reference evidence="1 2" key="1">
    <citation type="journal article" date="2024" name="Front. Microbiol.">
        <title>Pangenomic and biochemical analyses of Helcococcus ovis reveal widespread tetracycline resistance and a novel bacterial species, Helcococcus bovis.</title>
        <authorList>
            <person name="Cunha F."/>
            <person name="Zhai Y."/>
            <person name="Casaro S."/>
            <person name="Jones K.L."/>
            <person name="Hernandez M."/>
            <person name="Bisinotto R.S."/>
            <person name="Kariyawasam S."/>
            <person name="Brown M.B."/>
            <person name="Phillips A."/>
            <person name="Jeong K.C."/>
            <person name="Galvao K.N."/>
        </authorList>
    </citation>
    <scope>NUCLEOTIDE SEQUENCE [LARGE SCALE GENOMIC DNA]</scope>
    <source>
        <strain evidence="1 2">KG197</strain>
    </source>
</reference>
<protein>
    <recommendedName>
        <fullName evidence="3">Lipoprotein</fullName>
    </recommendedName>
</protein>
<evidence type="ECO:0000313" key="2">
    <source>
        <dbReference type="Proteomes" id="UP001629536"/>
    </source>
</evidence>
<dbReference type="EMBL" id="JBFNFH010000006">
    <property type="protein sequence ID" value="MFM1524769.1"/>
    <property type="molecule type" value="Genomic_DNA"/>
</dbReference>
<organism evidence="1 2">
    <name type="scientific">Helcococcus bovis</name>
    <dbReference type="NCBI Taxonomy" id="3153252"/>
    <lineage>
        <taxon>Bacteria</taxon>
        <taxon>Bacillati</taxon>
        <taxon>Bacillota</taxon>
        <taxon>Tissierellia</taxon>
        <taxon>Tissierellales</taxon>
        <taxon>Peptoniphilaceae</taxon>
        <taxon>Helcococcus</taxon>
    </lineage>
</organism>
<dbReference type="Proteomes" id="UP001629536">
    <property type="component" value="Unassembled WGS sequence"/>
</dbReference>
<comment type="caution">
    <text evidence="1">The sequence shown here is derived from an EMBL/GenBank/DDBJ whole genome shotgun (WGS) entry which is preliminary data.</text>
</comment>
<dbReference type="RefSeq" id="WP_408126470.1">
    <property type="nucleotide sequence ID" value="NZ_JBFNFH010000006.1"/>
</dbReference>
<name>A0ABW9F5N9_9FIRM</name>
<dbReference type="PROSITE" id="PS51257">
    <property type="entry name" value="PROKAR_LIPOPROTEIN"/>
    <property type="match status" value="1"/>
</dbReference>
<gene>
    <name evidence="1" type="ORF">ABGF40_03695</name>
</gene>
<proteinExistence type="predicted"/>
<evidence type="ECO:0000313" key="1">
    <source>
        <dbReference type="EMBL" id="MFM1524769.1"/>
    </source>
</evidence>
<accession>A0ABW9F5N9</accession>
<sequence length="131" mass="15398">MKKIIYIATVIFTLLILVACQGRKNNQKLSDVLNLKEDNIKQIIVETTMTKHKTDLVLDKKDYKKFLDKILSYNIVEKENDNEKGWQYAITIEADENVQLSIMDNKIYVNDKMYISNNLSENDLLYLFDNK</sequence>